<evidence type="ECO:0000313" key="1">
    <source>
        <dbReference type="EMBL" id="MCW1916973.1"/>
    </source>
</evidence>
<name>A0ABT3GAV1_9BACT</name>
<gene>
    <name evidence="1" type="ORF">OJ996_25515</name>
</gene>
<accession>A0ABT3GAV1</accession>
<comment type="caution">
    <text evidence="1">The sequence shown here is derived from an EMBL/GenBank/DDBJ whole genome shotgun (WGS) entry which is preliminary data.</text>
</comment>
<evidence type="ECO:0008006" key="3">
    <source>
        <dbReference type="Google" id="ProtNLM"/>
    </source>
</evidence>
<organism evidence="1 2">
    <name type="scientific">Luteolibacter rhizosphaerae</name>
    <dbReference type="NCBI Taxonomy" id="2989719"/>
    <lineage>
        <taxon>Bacteria</taxon>
        <taxon>Pseudomonadati</taxon>
        <taxon>Verrucomicrobiota</taxon>
        <taxon>Verrucomicrobiia</taxon>
        <taxon>Verrucomicrobiales</taxon>
        <taxon>Verrucomicrobiaceae</taxon>
        <taxon>Luteolibacter</taxon>
    </lineage>
</organism>
<sequence>MDQAYARVRQGLAGIGLRHGRGATKTKTFLPGASLPAYQKGVAKLARAVREGGGDVTGPLRDHAADIAGAVMNRGKSDEASLIASLREAEAGSAEPVLPGDVMSLEGEARRAAIQDAFAELAIDHSFGRLADVKVPENLLPLFRAVKETTRAVLGVARDRTMSNLCGDLEAR</sequence>
<evidence type="ECO:0000313" key="2">
    <source>
        <dbReference type="Proteomes" id="UP001165653"/>
    </source>
</evidence>
<reference evidence="1" key="1">
    <citation type="submission" date="2022-10" db="EMBL/GenBank/DDBJ databases">
        <title>Luteolibacter sp. GHJ8, whole genome shotgun sequencing project.</title>
        <authorList>
            <person name="Zhao G."/>
            <person name="Shen L."/>
        </authorList>
    </citation>
    <scope>NUCLEOTIDE SEQUENCE</scope>
    <source>
        <strain evidence="1">GHJ8</strain>
    </source>
</reference>
<proteinExistence type="predicted"/>
<dbReference type="Proteomes" id="UP001165653">
    <property type="component" value="Unassembled WGS sequence"/>
</dbReference>
<dbReference type="EMBL" id="JAPDDR010000023">
    <property type="protein sequence ID" value="MCW1916973.1"/>
    <property type="molecule type" value="Genomic_DNA"/>
</dbReference>
<keyword evidence="2" id="KW-1185">Reference proteome</keyword>
<protein>
    <recommendedName>
        <fullName evidence="3">Terminase small subunit</fullName>
    </recommendedName>
</protein>
<dbReference type="RefSeq" id="WP_264516593.1">
    <property type="nucleotide sequence ID" value="NZ_JAPDDR010000023.1"/>
</dbReference>